<organism evidence="1 2">
    <name type="scientific">Venturia effusa</name>
    <dbReference type="NCBI Taxonomy" id="50376"/>
    <lineage>
        <taxon>Eukaryota</taxon>
        <taxon>Fungi</taxon>
        <taxon>Dikarya</taxon>
        <taxon>Ascomycota</taxon>
        <taxon>Pezizomycotina</taxon>
        <taxon>Dothideomycetes</taxon>
        <taxon>Pleosporomycetidae</taxon>
        <taxon>Venturiales</taxon>
        <taxon>Venturiaceae</taxon>
        <taxon>Venturia</taxon>
    </lineage>
</organism>
<accession>A0A517LMX4</accession>
<name>A0A517LMX4_9PEZI</name>
<gene>
    <name evidence="1" type="ORF">FKW77_005918</name>
</gene>
<proteinExistence type="predicted"/>
<keyword evidence="2" id="KW-1185">Reference proteome</keyword>
<evidence type="ECO:0000313" key="1">
    <source>
        <dbReference type="EMBL" id="QDS76993.1"/>
    </source>
</evidence>
<reference evidence="1 2" key="1">
    <citation type="submission" date="2019-07" db="EMBL/GenBank/DDBJ databases">
        <title>Finished genome of Venturia effusa.</title>
        <authorList>
            <person name="Young C.A."/>
            <person name="Cox M.P."/>
            <person name="Ganley A.R.D."/>
            <person name="David W.J."/>
        </authorList>
    </citation>
    <scope>NUCLEOTIDE SEQUENCE [LARGE SCALE GENOMIC DNA]</scope>
    <source>
        <strain evidence="2">albino</strain>
    </source>
</reference>
<protein>
    <submittedName>
        <fullName evidence="1">Uncharacterized protein</fullName>
    </submittedName>
</protein>
<dbReference type="EMBL" id="CP042200">
    <property type="protein sequence ID" value="QDS76993.1"/>
    <property type="molecule type" value="Genomic_DNA"/>
</dbReference>
<dbReference type="Proteomes" id="UP000316270">
    <property type="component" value="Chromosome 16"/>
</dbReference>
<dbReference type="AlphaFoldDB" id="A0A517LMX4"/>
<sequence length="107" mass="11361">MLSDHDYIAESAFLCDSVLGAVDSKASNLRDTKIAVTGALDGSKVDYINVTTLEDQVWIAHVTTGSTATRCYSSDTFETAASVGNRISTEGNEDQSLCGFLGVFANE</sequence>
<evidence type="ECO:0000313" key="2">
    <source>
        <dbReference type="Proteomes" id="UP000316270"/>
    </source>
</evidence>